<evidence type="ECO:0000313" key="2">
    <source>
        <dbReference type="EMBL" id="MBB5062579.1"/>
    </source>
</evidence>
<name>A0A7W7ZN02_9BACT</name>
<accession>A0A7W7ZN02</accession>
<sequence length="203" mass="22801">MSKLTNDVKCEVIKRVNHPRQSVAHRFDHVERVMRNALKIAATIEEVDYEILELAVLLHDVDQPAGRKAEHVELSLLAAEEILRQAGCPSDRANAVLAVIAEHSTEHVRTVKPSTDEARILFDADKVDGLAAMGIARVFSLFGQMGFPPSDAIRWYRSKIEVALEYIQTDEGRRLILLRLPYVQEFLSEMELEAGAGADIWES</sequence>
<evidence type="ECO:0000313" key="3">
    <source>
        <dbReference type="Proteomes" id="UP000584867"/>
    </source>
</evidence>
<protein>
    <recommendedName>
        <fullName evidence="1">HD domain-containing protein</fullName>
    </recommendedName>
</protein>
<dbReference type="Pfam" id="PF01966">
    <property type="entry name" value="HD"/>
    <property type="match status" value="1"/>
</dbReference>
<dbReference type="EMBL" id="JACHIO010000003">
    <property type="protein sequence ID" value="MBB5062579.1"/>
    <property type="molecule type" value="Genomic_DNA"/>
</dbReference>
<dbReference type="SUPFAM" id="SSF109604">
    <property type="entry name" value="HD-domain/PDEase-like"/>
    <property type="match status" value="1"/>
</dbReference>
<feature type="domain" description="HD" evidence="1">
    <location>
        <begin position="26"/>
        <end position="130"/>
    </location>
</feature>
<reference evidence="2 3" key="1">
    <citation type="submission" date="2020-08" db="EMBL/GenBank/DDBJ databases">
        <title>Genomic Encyclopedia of Type Strains, Phase IV (KMG-V): Genome sequencing to study the core and pangenomes of soil and plant-associated prokaryotes.</title>
        <authorList>
            <person name="Whitman W."/>
        </authorList>
    </citation>
    <scope>NUCLEOTIDE SEQUENCE [LARGE SCALE GENOMIC DNA]</scope>
    <source>
        <strain evidence="2 3">X5P3</strain>
    </source>
</reference>
<proteinExistence type="predicted"/>
<dbReference type="PROSITE" id="PS51831">
    <property type="entry name" value="HD"/>
    <property type="match status" value="1"/>
</dbReference>
<dbReference type="InterPro" id="IPR006674">
    <property type="entry name" value="HD_domain"/>
</dbReference>
<dbReference type="SMART" id="SM00471">
    <property type="entry name" value="HDc"/>
    <property type="match status" value="1"/>
</dbReference>
<comment type="caution">
    <text evidence="2">The sequence shown here is derived from an EMBL/GenBank/DDBJ whole genome shotgun (WGS) entry which is preliminary data.</text>
</comment>
<evidence type="ECO:0000259" key="1">
    <source>
        <dbReference type="PROSITE" id="PS51831"/>
    </source>
</evidence>
<dbReference type="Gene3D" id="1.10.3210.50">
    <property type="match status" value="1"/>
</dbReference>
<dbReference type="Proteomes" id="UP000584867">
    <property type="component" value="Unassembled WGS sequence"/>
</dbReference>
<organism evidence="2 3">
    <name type="scientific">Granulicella mallensis</name>
    <dbReference type="NCBI Taxonomy" id="940614"/>
    <lineage>
        <taxon>Bacteria</taxon>
        <taxon>Pseudomonadati</taxon>
        <taxon>Acidobacteriota</taxon>
        <taxon>Terriglobia</taxon>
        <taxon>Terriglobales</taxon>
        <taxon>Acidobacteriaceae</taxon>
        <taxon>Granulicella</taxon>
    </lineage>
</organism>
<dbReference type="InterPro" id="IPR003607">
    <property type="entry name" value="HD/PDEase_dom"/>
</dbReference>
<dbReference type="PANTHER" id="PTHR33594">
    <property type="entry name" value="SUPERFAMILY HYDROLASE, PUTATIVE (AFU_ORTHOLOGUE AFUA_1G03035)-RELATED"/>
    <property type="match status" value="1"/>
</dbReference>
<dbReference type="PANTHER" id="PTHR33594:SF1">
    <property type="entry name" value="HD_PDEASE DOMAIN-CONTAINING PROTEIN"/>
    <property type="match status" value="1"/>
</dbReference>
<dbReference type="RefSeq" id="WP_184253133.1">
    <property type="nucleotide sequence ID" value="NZ_JACHIO010000003.1"/>
</dbReference>
<dbReference type="AlphaFoldDB" id="A0A7W7ZN02"/>
<dbReference type="CDD" id="cd00077">
    <property type="entry name" value="HDc"/>
    <property type="match status" value="1"/>
</dbReference>
<gene>
    <name evidence="2" type="ORF">HDF15_000909</name>
</gene>